<dbReference type="PANTHER" id="PTHR34512:SF30">
    <property type="entry name" value="OUTER MEMBRANE PROTEIN ASSEMBLY FACTOR BAMB"/>
    <property type="match status" value="1"/>
</dbReference>
<dbReference type="InterPro" id="IPR011047">
    <property type="entry name" value="Quinoprotein_ADH-like_sf"/>
</dbReference>
<keyword evidence="3" id="KW-1185">Reference proteome</keyword>
<dbReference type="PANTHER" id="PTHR34512">
    <property type="entry name" value="CELL SURFACE PROTEIN"/>
    <property type="match status" value="1"/>
</dbReference>
<keyword evidence="1" id="KW-0732">Signal</keyword>
<dbReference type="RefSeq" id="WP_255916664.1">
    <property type="nucleotide sequence ID" value="NZ_JANFQO010000031.1"/>
</dbReference>
<feature type="chain" id="PRO_5046506398" evidence="1">
    <location>
        <begin position="22"/>
        <end position="1082"/>
    </location>
</feature>
<evidence type="ECO:0000256" key="1">
    <source>
        <dbReference type="SAM" id="SignalP"/>
    </source>
</evidence>
<dbReference type="Proteomes" id="UP001165498">
    <property type="component" value="Unassembled WGS sequence"/>
</dbReference>
<dbReference type="EMBL" id="JANFQO010000031">
    <property type="protein sequence ID" value="MCQ4167479.1"/>
    <property type="molecule type" value="Genomic_DNA"/>
</dbReference>
<evidence type="ECO:0000313" key="2">
    <source>
        <dbReference type="EMBL" id="MCQ4167479.1"/>
    </source>
</evidence>
<protein>
    <submittedName>
        <fullName evidence="2">PQQ-like beta-propeller repeat protein</fullName>
    </submittedName>
</protein>
<name>A0ABT1QYW8_9GAMM</name>
<sequence>MIKPTAALALLAMCASSAASAWSWVRNTPAETTSPLLLWLAQTPDGTLWGADLENLHRRPPQGAPGSAYLPGNLQLAPGGEVLQQRVDNSGNYDLVWRDAQFRARWQLRRPIGLDSIVFKADGSSWISSASDLLRLDTHGRRNPATLPAGQQLTVPFLRRFQLAEGGDGVLLRSPVFNSDESLLLSLRDDLGLQRWEWNAGSQRPYMISRDPLTADGDILLVISEPAPPQRDRSVFIRLSGAGEQRWRQTLAQIPPTVGKAVWQQDGSIYLLYRNYAATPQQLLWAVAKLDRSGNLLWTRDAASVRQSLNPTLADLQVASNGTAIVLWSDDVERGLRQIGADGTVSAVLNLPFARIASSLLTTDGRLLASVTDSVDGPGRLVEIQQDGTSSTFSQEWPQRPATSAARAFHTLADGSSYVLSAADEYPALRRYSLSRYGADGSLLWTRPGEALLSPINSNLVADASRVCIGGGIQEGGGYRQRVDCFAAATGALLWSRPLQLTSANRDVFALRLLPDGKLVALYNRGAQAGPEEAIEHAVIDSSGALLSQRTLPGNMPPTRGGDIDSQGRATYVRWTPTGEYLDLTRLDADGSTRFTRTIEQLGLKPSRIQALDDGSALLSGLNAQGQWRVARLTASGSIAWIKPMDPACFTSFTVARNAIYGRCLISPPGDEVNAARISRLDPATGAVSWARDLSLFRPSVWNGSGLSLGVASDGRSLVVAQGWFTNKMRLFQLDAADGSVVRDEYRACEAEACLPLLVSMAPDAVARVLAIRADTAYGKASALYATPMPFPVPAPVRLDQPGITGAWWSPYANGEGIVLDWFPAQRTLFGAWFTYTTAGGNDPAQLRWYTIQAGNVAANATTVQLPILETTGGNFDAGPPASPVAIGTATLSFGDCDTATLAYAFDAGHNDGAKGTITLSRLTPVTESCILADGTTRPGAGAKPPQGGFDARMSGTWFEEATSGQGLQFTVQPGGVFFAPWFTYDLEGQGNDTNREHWFTLQGNLANATNGKAEVLIAQSLGGVFDRVPTYNGFAVGKATISMTACDKAKVDYLFDDTDLAGSFRKRSGTLELSKIGGCAP</sequence>
<accession>A0ABT1QYW8</accession>
<gene>
    <name evidence="2" type="ORF">NM961_22415</name>
</gene>
<feature type="signal peptide" evidence="1">
    <location>
        <begin position="1"/>
        <end position="21"/>
    </location>
</feature>
<reference evidence="2" key="1">
    <citation type="submission" date="2022-07" db="EMBL/GenBank/DDBJ databases">
        <title>Tahibacter sp., a new gammaproteobacterium isolated from the silt sample collected at pig farm.</title>
        <authorList>
            <person name="Chen H."/>
        </authorList>
    </citation>
    <scope>NUCLEOTIDE SEQUENCE</scope>
    <source>
        <strain evidence="2">P2K</strain>
    </source>
</reference>
<organism evidence="2 3">
    <name type="scientific">Tahibacter harae</name>
    <dbReference type="NCBI Taxonomy" id="2963937"/>
    <lineage>
        <taxon>Bacteria</taxon>
        <taxon>Pseudomonadati</taxon>
        <taxon>Pseudomonadota</taxon>
        <taxon>Gammaproteobacteria</taxon>
        <taxon>Lysobacterales</taxon>
        <taxon>Rhodanobacteraceae</taxon>
        <taxon>Tahibacter</taxon>
    </lineage>
</organism>
<evidence type="ECO:0000313" key="3">
    <source>
        <dbReference type="Proteomes" id="UP001165498"/>
    </source>
</evidence>
<comment type="caution">
    <text evidence="2">The sequence shown here is derived from an EMBL/GenBank/DDBJ whole genome shotgun (WGS) entry which is preliminary data.</text>
</comment>
<dbReference type="SUPFAM" id="SSF82171">
    <property type="entry name" value="DPP6 N-terminal domain-like"/>
    <property type="match status" value="1"/>
</dbReference>
<dbReference type="SUPFAM" id="SSF50998">
    <property type="entry name" value="Quinoprotein alcohol dehydrogenase-like"/>
    <property type="match status" value="1"/>
</dbReference>
<proteinExistence type="predicted"/>